<protein>
    <recommendedName>
        <fullName evidence="10">Pop1 N-terminal domain-containing protein</fullName>
    </recommendedName>
</protein>
<evidence type="ECO:0000256" key="2">
    <source>
        <dbReference type="ARBA" id="ARBA00022694"/>
    </source>
</evidence>
<feature type="region of interest" description="Disordered" evidence="4">
    <location>
        <begin position="132"/>
        <end position="157"/>
    </location>
</feature>
<feature type="domain" description="POP1 C-terminal" evidence="7">
    <location>
        <begin position="787"/>
        <end position="852"/>
    </location>
</feature>
<name>A0A0C3K2K9_PISTI</name>
<dbReference type="InterPro" id="IPR012590">
    <property type="entry name" value="POPLD_dom"/>
</dbReference>
<dbReference type="HOGENOM" id="CLU_007205_2_0_1"/>
<reference evidence="9" key="2">
    <citation type="submission" date="2015-01" db="EMBL/GenBank/DDBJ databases">
        <title>Evolutionary Origins and Diversification of the Mycorrhizal Mutualists.</title>
        <authorList>
            <consortium name="DOE Joint Genome Institute"/>
            <consortium name="Mycorrhizal Genomics Consortium"/>
            <person name="Kohler A."/>
            <person name="Kuo A."/>
            <person name="Nagy L.G."/>
            <person name="Floudas D."/>
            <person name="Copeland A."/>
            <person name="Barry K.W."/>
            <person name="Cichocki N."/>
            <person name="Veneault-Fourrey C."/>
            <person name="LaButti K."/>
            <person name="Lindquist E.A."/>
            <person name="Lipzen A."/>
            <person name="Lundell T."/>
            <person name="Morin E."/>
            <person name="Murat C."/>
            <person name="Riley R."/>
            <person name="Ohm R."/>
            <person name="Sun H."/>
            <person name="Tunlid A."/>
            <person name="Henrissat B."/>
            <person name="Grigoriev I.V."/>
            <person name="Hibbett D.S."/>
            <person name="Martin F."/>
        </authorList>
    </citation>
    <scope>NUCLEOTIDE SEQUENCE [LARGE SCALE GENOMIC DNA]</scope>
    <source>
        <strain evidence="9">Marx 270</strain>
    </source>
</reference>
<keyword evidence="2" id="KW-0819">tRNA processing</keyword>
<dbReference type="OrthoDB" id="442863at2759"/>
<feature type="compositionally biased region" description="Basic residues" evidence="4">
    <location>
        <begin position="138"/>
        <end position="153"/>
    </location>
</feature>
<feature type="domain" description="Pop1 N-terminal" evidence="5">
    <location>
        <begin position="75"/>
        <end position="156"/>
    </location>
</feature>
<dbReference type="InParanoid" id="A0A0C3K2K9"/>
<dbReference type="PANTHER" id="PTHR22731:SF3">
    <property type="entry name" value="RIBONUCLEASES P_MRP PROTEIN SUBUNIT POP1"/>
    <property type="match status" value="1"/>
</dbReference>
<evidence type="ECO:0000259" key="7">
    <source>
        <dbReference type="Pfam" id="PF22770"/>
    </source>
</evidence>
<dbReference type="Pfam" id="PF08170">
    <property type="entry name" value="POPLD"/>
    <property type="match status" value="1"/>
</dbReference>
<accession>A0A0C3K2K9</accession>
<evidence type="ECO:0000259" key="6">
    <source>
        <dbReference type="Pfam" id="PF08170"/>
    </source>
</evidence>
<dbReference type="EMBL" id="KN831974">
    <property type="protein sequence ID" value="KIO03762.1"/>
    <property type="molecule type" value="Genomic_DNA"/>
</dbReference>
<dbReference type="GO" id="GO:0001682">
    <property type="term" value="P:tRNA 5'-leader removal"/>
    <property type="evidence" value="ECO:0007669"/>
    <property type="project" value="InterPro"/>
</dbReference>
<comment type="subcellular location">
    <subcellularLocation>
        <location evidence="1">Nucleus</location>
    </subcellularLocation>
</comment>
<keyword evidence="3" id="KW-0539">Nucleus</keyword>
<dbReference type="FunCoup" id="A0A0C3K2K9">
    <property type="interactions" value="450"/>
</dbReference>
<keyword evidence="9" id="KW-1185">Reference proteome</keyword>
<dbReference type="AlphaFoldDB" id="A0A0C3K2K9"/>
<dbReference type="Pfam" id="PF06978">
    <property type="entry name" value="POP1_N"/>
    <property type="match status" value="2"/>
</dbReference>
<feature type="domain" description="Pop1 N-terminal" evidence="5">
    <location>
        <begin position="157"/>
        <end position="225"/>
    </location>
</feature>
<gene>
    <name evidence="8" type="ORF">M404DRAFT_1000977</name>
</gene>
<dbReference type="PANTHER" id="PTHR22731">
    <property type="entry name" value="RIBONUCLEASES P/MRP PROTEIN SUBUNIT POP1"/>
    <property type="match status" value="1"/>
</dbReference>
<dbReference type="GO" id="GO:0005655">
    <property type="term" value="C:nucleolar ribonuclease P complex"/>
    <property type="evidence" value="ECO:0007669"/>
    <property type="project" value="InterPro"/>
</dbReference>
<dbReference type="Pfam" id="PF22770">
    <property type="entry name" value="POP1_C"/>
    <property type="match status" value="1"/>
</dbReference>
<evidence type="ECO:0000256" key="1">
    <source>
        <dbReference type="ARBA" id="ARBA00004123"/>
    </source>
</evidence>
<dbReference type="InterPro" id="IPR009723">
    <property type="entry name" value="Pop1_N"/>
</dbReference>
<evidence type="ECO:0000313" key="9">
    <source>
        <dbReference type="Proteomes" id="UP000054217"/>
    </source>
</evidence>
<evidence type="ECO:0000259" key="5">
    <source>
        <dbReference type="Pfam" id="PF06978"/>
    </source>
</evidence>
<evidence type="ECO:0000256" key="3">
    <source>
        <dbReference type="ARBA" id="ARBA00023242"/>
    </source>
</evidence>
<evidence type="ECO:0008006" key="10">
    <source>
        <dbReference type="Google" id="ProtNLM"/>
    </source>
</evidence>
<dbReference type="STRING" id="870435.A0A0C3K2K9"/>
<feature type="domain" description="POPLD" evidence="6">
    <location>
        <begin position="539"/>
        <end position="630"/>
    </location>
</feature>
<reference evidence="8 9" key="1">
    <citation type="submission" date="2014-04" db="EMBL/GenBank/DDBJ databases">
        <authorList>
            <consortium name="DOE Joint Genome Institute"/>
            <person name="Kuo A."/>
            <person name="Kohler A."/>
            <person name="Costa M.D."/>
            <person name="Nagy L.G."/>
            <person name="Floudas D."/>
            <person name="Copeland A."/>
            <person name="Barry K.W."/>
            <person name="Cichocki N."/>
            <person name="Veneault-Fourrey C."/>
            <person name="LaButti K."/>
            <person name="Lindquist E.A."/>
            <person name="Lipzen A."/>
            <person name="Lundell T."/>
            <person name="Morin E."/>
            <person name="Murat C."/>
            <person name="Sun H."/>
            <person name="Tunlid A."/>
            <person name="Henrissat B."/>
            <person name="Grigoriev I.V."/>
            <person name="Hibbett D.S."/>
            <person name="Martin F."/>
            <person name="Nordberg H.P."/>
            <person name="Cantor M.N."/>
            <person name="Hua S.X."/>
        </authorList>
    </citation>
    <scope>NUCLEOTIDE SEQUENCE [LARGE SCALE GENOMIC DNA]</scope>
    <source>
        <strain evidence="8 9">Marx 270</strain>
    </source>
</reference>
<proteinExistence type="predicted"/>
<organism evidence="8 9">
    <name type="scientific">Pisolithus tinctorius Marx 270</name>
    <dbReference type="NCBI Taxonomy" id="870435"/>
    <lineage>
        <taxon>Eukaryota</taxon>
        <taxon>Fungi</taxon>
        <taxon>Dikarya</taxon>
        <taxon>Basidiomycota</taxon>
        <taxon>Agaricomycotina</taxon>
        <taxon>Agaricomycetes</taxon>
        <taxon>Agaricomycetidae</taxon>
        <taxon>Boletales</taxon>
        <taxon>Sclerodermatineae</taxon>
        <taxon>Pisolithaceae</taxon>
        <taxon>Pisolithus</taxon>
    </lineage>
</organism>
<feature type="region of interest" description="Disordered" evidence="4">
    <location>
        <begin position="30"/>
        <end position="54"/>
    </location>
</feature>
<evidence type="ECO:0000313" key="8">
    <source>
        <dbReference type="EMBL" id="KIO03762.1"/>
    </source>
</evidence>
<sequence length="855" mass="95339">MPPKRKGDEVGELNARERKKLKVADARTIAVQPVASGSSSGQGDHATNARPGPSKININFDSMKGLPATLDVERFTEARAYEIDAMEKAIKSARDSSTHRAWQTLPRHLRRRAASHNVRRVPLRLREKARAEMDPVKRKAHSGTRPKRGKAKQMTRTESLLKRQCDKAWLETHIWHAKRTKMENMWGYRLSVTPTEKAFRPSHRASVHGSILHDASYYGTIELKGPQSVLLTALETCCDPQGSGLKQCTSGSRTCDTHMYEHARWPFGLIGPVMIIWQPLALDSTASETQTESKSSRKGKGKGKQKETNDNAASDPSPHARVLWVRAHPAVFEDVFEALKRSASHALQVNKSNNPTVSFQVEMNDLRGVINAFEVMGPKSSQIIKGALSLAGDDEREDFNKFWKSLSDLQTPGNVPRRMIIGFKVVDPRLKFPPENPKPSYPDISKSSAAPASSLVFPTSLTAQSDIWDENQRDRLKKPKYKKKDLDERRSKLAIPGTKLRALRQDDRIPVMLVQHSLEAYPPSSPSSSTLDKAQGIHGWTLLFPAGWSMAFLPSLVYTGTRVAGQRERTKQYFEAGIAAFPVDYPTSRACEVASEERAIQERERWERTPPAKRTNWEKLGTRSPWRADWDVVLGLELLSPEVEVGTAEGLMTTQREDPPAAEEVRPVPAKTSIRPWLLRGPKVPSILSDVSLDPPKFLDQINKLRERHHMVPLDRDVDATQLWQTALVMVRVKMVGRGVPGDLAGIYKMDDIEARKWLAAIRQSTSVGADGAETLTEDGLGDIQPAQEDIIGYVTTGDASLSRGEGFALGAISVVQYLTRRRQAQRIAQPAVIVKIRNRVSTVSRAAYLELLDA</sequence>
<evidence type="ECO:0000256" key="4">
    <source>
        <dbReference type="SAM" id="MobiDB-lite"/>
    </source>
</evidence>
<dbReference type="Proteomes" id="UP000054217">
    <property type="component" value="Unassembled WGS sequence"/>
</dbReference>
<feature type="region of interest" description="Disordered" evidence="4">
    <location>
        <begin position="287"/>
        <end position="318"/>
    </location>
</feature>
<dbReference type="GO" id="GO:0000172">
    <property type="term" value="C:ribonuclease MRP complex"/>
    <property type="evidence" value="ECO:0007669"/>
    <property type="project" value="InterPro"/>
</dbReference>
<dbReference type="InterPro" id="IPR055079">
    <property type="entry name" value="POP1_C"/>
</dbReference>
<dbReference type="InterPro" id="IPR039182">
    <property type="entry name" value="Pop1"/>
</dbReference>